<organism evidence="1 2">
    <name type="scientific">Inquilinus ginsengisoli</name>
    <dbReference type="NCBI Taxonomy" id="363840"/>
    <lineage>
        <taxon>Bacteria</taxon>
        <taxon>Pseudomonadati</taxon>
        <taxon>Pseudomonadota</taxon>
        <taxon>Alphaproteobacteria</taxon>
        <taxon>Rhodospirillales</taxon>
        <taxon>Rhodospirillaceae</taxon>
        <taxon>Inquilinus</taxon>
    </lineage>
</organism>
<dbReference type="RefSeq" id="WP_309798422.1">
    <property type="nucleotide sequence ID" value="NZ_JAVDPW010000009.1"/>
</dbReference>
<evidence type="ECO:0000313" key="2">
    <source>
        <dbReference type="Proteomes" id="UP001262410"/>
    </source>
</evidence>
<proteinExistence type="predicted"/>
<dbReference type="EMBL" id="JAVDPW010000009">
    <property type="protein sequence ID" value="MDR6292375.1"/>
    <property type="molecule type" value="Genomic_DNA"/>
</dbReference>
<name>A0ABU1JUS1_9PROT</name>
<keyword evidence="2" id="KW-1185">Reference proteome</keyword>
<evidence type="ECO:0000313" key="1">
    <source>
        <dbReference type="EMBL" id="MDR6292375.1"/>
    </source>
</evidence>
<protein>
    <submittedName>
        <fullName evidence="1">Uncharacterized protein</fullName>
    </submittedName>
</protein>
<comment type="caution">
    <text evidence="1">The sequence shown here is derived from an EMBL/GenBank/DDBJ whole genome shotgun (WGS) entry which is preliminary data.</text>
</comment>
<dbReference type="Proteomes" id="UP001262410">
    <property type="component" value="Unassembled WGS sequence"/>
</dbReference>
<reference evidence="1 2" key="1">
    <citation type="submission" date="2023-07" db="EMBL/GenBank/DDBJ databases">
        <title>Sorghum-associated microbial communities from plants grown in Nebraska, USA.</title>
        <authorList>
            <person name="Schachtman D."/>
        </authorList>
    </citation>
    <scope>NUCLEOTIDE SEQUENCE [LARGE SCALE GENOMIC DNA]</scope>
    <source>
        <strain evidence="1 2">584</strain>
    </source>
</reference>
<accession>A0ABU1JUS1</accession>
<gene>
    <name evidence="1" type="ORF">E9232_004915</name>
</gene>
<sequence>MSVAAKAQPLTKAPCDPAEIDADAFIDRMIGLGWEPWMVLHADGRPSFGTRLLSRPSDLVGPIERSRLEKLWLGTAARRDAVKIALDVRGLLYRAA</sequence>